<dbReference type="PANTHER" id="PTHR34047:SF10">
    <property type="entry name" value="GROUP II INTRON-ASSOCIATED OPEN READING FRAME"/>
    <property type="match status" value="1"/>
</dbReference>
<evidence type="ECO:0000259" key="2">
    <source>
        <dbReference type="PROSITE" id="PS50878"/>
    </source>
</evidence>
<reference evidence="3 4" key="1">
    <citation type="submission" date="2015-08" db="EMBL/GenBank/DDBJ databases">
        <title>Whole genome sequence of Flavobacterium akiainvivens IK-1T, from decaying Wikstroemia oahuensis, an endemic Hawaiian shrub.</title>
        <authorList>
            <person name="Wan X."/>
            <person name="Hou S."/>
            <person name="Saito J."/>
            <person name="Donachie S."/>
        </authorList>
    </citation>
    <scope>NUCLEOTIDE SEQUENCE [LARGE SCALE GENOMIC DNA]</scope>
    <source>
        <strain evidence="3 4">IK-1</strain>
    </source>
</reference>
<dbReference type="EMBL" id="LIYD01000005">
    <property type="protein sequence ID" value="KOS05789.1"/>
    <property type="molecule type" value="Genomic_DNA"/>
</dbReference>
<dbReference type="Gene3D" id="3.30.70.270">
    <property type="match status" value="1"/>
</dbReference>
<dbReference type="InterPro" id="IPR000477">
    <property type="entry name" value="RT_dom"/>
</dbReference>
<dbReference type="InterPro" id="IPR043128">
    <property type="entry name" value="Rev_trsase/Diguanyl_cyclase"/>
</dbReference>
<evidence type="ECO:0000313" key="3">
    <source>
        <dbReference type="EMBL" id="KOS05789.1"/>
    </source>
</evidence>
<name>A0A0M9VHQ2_9FLAO</name>
<dbReference type="InterPro" id="IPR025960">
    <property type="entry name" value="RVT_N"/>
</dbReference>
<dbReference type="SUPFAM" id="SSF56672">
    <property type="entry name" value="DNA/RNA polymerases"/>
    <property type="match status" value="1"/>
</dbReference>
<dbReference type="InterPro" id="IPR013597">
    <property type="entry name" value="Mat_intron_G2"/>
</dbReference>
<dbReference type="PATRIC" id="fig|1202724.3.peg.1429"/>
<sequence length="557" mass="64761">MNVLRNEACASSDQVGNWNSLDWNRCETEVRKLQVRIVKAQKECRHNKVKALQWMLTHSFYAKAMAVKRVTSNKGKNTAGVDHVLWSSPEAKIRAITELKRRGYKPQPLKRVHITKKNGKLRPLGIPTMKDRAMQALYLMALEPVSETIADNDSYGFRKTRNTADAVQQCYITLAKGMSPEWVLEADIKGCFDHISHDWLLNHIPMDKSMLRKWLKCGFVFNKELFMTDEGTPQGGIISPTLANMALDGMQAMLAKMFRTRHTTKLGKSVTTFSKVHLIRYADDFIITGKTKEQLENEVLPLIKEFLAERGLNLSAEKTKITHIEEGFDFLGCNIRKYKGKFLTKPSKDNVKKLYEKVKGIIEANKTSTQKSLIRLLNPVISGWANHFKYTSASETFRYVDYLIYRKLWAWALRRHPKKGRWFISTKYFRTIGKRNWCFAVDTNDKGKAEVMSLKRAYATKIVRHVKIKKEANPFDPEWNDYFKKRETYKMFLKLDSKRTVLFMWFRQNRVCPLCGEKIDSDSAWNTTNLRINGQVQRTLVHDSCHRRDIQLKLRLS</sequence>
<dbReference type="RefSeq" id="WP_054407007.1">
    <property type="nucleotide sequence ID" value="NZ_FOYA01000008.1"/>
</dbReference>
<evidence type="ECO:0000313" key="4">
    <source>
        <dbReference type="Proteomes" id="UP000037755"/>
    </source>
</evidence>
<comment type="caution">
    <text evidence="3">The sequence shown here is derived from an EMBL/GenBank/DDBJ whole genome shotgun (WGS) entry which is preliminary data.</text>
</comment>
<dbReference type="InterPro" id="IPR051083">
    <property type="entry name" value="GrpII_Intron_Splice-Mob/Def"/>
</dbReference>
<dbReference type="Proteomes" id="UP000037755">
    <property type="component" value="Unassembled WGS sequence"/>
</dbReference>
<proteinExistence type="inferred from homology"/>
<dbReference type="Pfam" id="PF08388">
    <property type="entry name" value="GIIM"/>
    <property type="match status" value="1"/>
</dbReference>
<dbReference type="PANTHER" id="PTHR34047">
    <property type="entry name" value="NUCLEAR INTRON MATURASE 1, MITOCHONDRIAL-RELATED"/>
    <property type="match status" value="1"/>
</dbReference>
<dbReference type="Pfam" id="PF00078">
    <property type="entry name" value="RVT_1"/>
    <property type="match status" value="1"/>
</dbReference>
<dbReference type="Pfam" id="PF13655">
    <property type="entry name" value="RVT_N"/>
    <property type="match status" value="1"/>
</dbReference>
<dbReference type="NCBIfam" id="TIGR04416">
    <property type="entry name" value="group_II_RT_mat"/>
    <property type="match status" value="1"/>
</dbReference>
<gene>
    <name evidence="3" type="ORF">AM493_06870</name>
</gene>
<accession>A0A0M9VHQ2</accession>
<dbReference type="InterPro" id="IPR030931">
    <property type="entry name" value="Group_II_RT_mat"/>
</dbReference>
<dbReference type="STRING" id="1202724.AM493_06870"/>
<organism evidence="3 4">
    <name type="scientific">Flavobacterium akiainvivens</name>
    <dbReference type="NCBI Taxonomy" id="1202724"/>
    <lineage>
        <taxon>Bacteria</taxon>
        <taxon>Pseudomonadati</taxon>
        <taxon>Bacteroidota</taxon>
        <taxon>Flavobacteriia</taxon>
        <taxon>Flavobacteriales</taxon>
        <taxon>Flavobacteriaceae</taxon>
        <taxon>Flavobacterium</taxon>
    </lineage>
</organism>
<comment type="similarity">
    <text evidence="1">Belongs to the bacterial reverse transcriptase family.</text>
</comment>
<evidence type="ECO:0000256" key="1">
    <source>
        <dbReference type="ARBA" id="ARBA00034120"/>
    </source>
</evidence>
<dbReference type="AlphaFoldDB" id="A0A0M9VHQ2"/>
<dbReference type="InterPro" id="IPR043502">
    <property type="entry name" value="DNA/RNA_pol_sf"/>
</dbReference>
<dbReference type="OrthoDB" id="9780724at2"/>
<keyword evidence="4" id="KW-1185">Reference proteome</keyword>
<feature type="domain" description="Reverse transcriptase" evidence="2">
    <location>
        <begin position="95"/>
        <end position="335"/>
    </location>
</feature>
<dbReference type="CDD" id="cd01651">
    <property type="entry name" value="RT_G2_intron"/>
    <property type="match status" value="1"/>
</dbReference>
<dbReference type="PROSITE" id="PS50878">
    <property type="entry name" value="RT_POL"/>
    <property type="match status" value="1"/>
</dbReference>
<protein>
    <recommendedName>
        <fullName evidence="2">Reverse transcriptase domain-containing protein</fullName>
    </recommendedName>
</protein>